<accession>A0ABR7MWK2</accession>
<keyword evidence="2" id="KW-1185">Reference proteome</keyword>
<evidence type="ECO:0000313" key="2">
    <source>
        <dbReference type="Proteomes" id="UP000637513"/>
    </source>
</evidence>
<organism evidence="1 2">
    <name type="scientific">Jutongia hominis</name>
    <dbReference type="NCBI Taxonomy" id="2763664"/>
    <lineage>
        <taxon>Bacteria</taxon>
        <taxon>Bacillati</taxon>
        <taxon>Bacillota</taxon>
        <taxon>Clostridia</taxon>
        <taxon>Lachnospirales</taxon>
        <taxon>Lachnospiraceae</taxon>
        <taxon>Jutongia</taxon>
    </lineage>
</organism>
<dbReference type="Gene3D" id="6.20.20.10">
    <property type="match status" value="1"/>
</dbReference>
<name>A0ABR7MWK2_9FIRM</name>
<gene>
    <name evidence="1" type="ORF">H8700_10725</name>
</gene>
<reference evidence="1 2" key="1">
    <citation type="submission" date="2020-08" db="EMBL/GenBank/DDBJ databases">
        <title>Genome public.</title>
        <authorList>
            <person name="Liu C."/>
            <person name="Sun Q."/>
        </authorList>
    </citation>
    <scope>NUCLEOTIDE SEQUENCE [LARGE SCALE GENOMIC DNA]</scope>
    <source>
        <strain evidence="1 2">BX3</strain>
    </source>
</reference>
<protein>
    <submittedName>
        <fullName evidence="1">Uncharacterized protein</fullName>
    </submittedName>
</protein>
<comment type="caution">
    <text evidence="1">The sequence shown here is derived from an EMBL/GenBank/DDBJ whole genome shotgun (WGS) entry which is preliminary data.</text>
</comment>
<proteinExistence type="predicted"/>
<dbReference type="RefSeq" id="WP_249305625.1">
    <property type="nucleotide sequence ID" value="NZ_JACRSW010000035.1"/>
</dbReference>
<evidence type="ECO:0000313" key="1">
    <source>
        <dbReference type="EMBL" id="MBC8558176.1"/>
    </source>
</evidence>
<dbReference type="EMBL" id="JACRSW010000035">
    <property type="protein sequence ID" value="MBC8558176.1"/>
    <property type="molecule type" value="Genomic_DNA"/>
</dbReference>
<sequence>MQINIETKFNIGQEVYIIQKARSKEPCAACNGEGHIIVDGNRFSCDKCFGTGRLHGKRKIYQLADKDTITNIKVYNYLLNTGGHHNEPKTVVKYGFADRSDYTDQKLFPTQEEAETRCNELNKEVQ</sequence>
<dbReference type="Proteomes" id="UP000637513">
    <property type="component" value="Unassembled WGS sequence"/>
</dbReference>